<evidence type="ECO:0008006" key="4">
    <source>
        <dbReference type="Google" id="ProtNLM"/>
    </source>
</evidence>
<reference evidence="1" key="1">
    <citation type="journal article" date="2020" name="Microorganisms">
        <title>Reliable Identification of Environmental Pseudomonas Isolates Using the rpoD Gene.</title>
        <authorList>
            <consortium name="The Broad Institute Genome Sequencing Platform"/>
            <person name="Girard L."/>
            <person name="Lood C."/>
            <person name="Rokni-Zadeh H."/>
            <person name="van Noort V."/>
            <person name="Lavigne R."/>
            <person name="De Mot R."/>
        </authorList>
    </citation>
    <scope>NUCLEOTIDE SEQUENCE [LARGE SCALE GENOMIC DNA]</scope>
    <source>
        <strain evidence="1">SWRI145</strain>
    </source>
</reference>
<reference evidence="2" key="2">
    <citation type="submission" date="2021-06" db="EMBL/GenBank/DDBJ databases">
        <title>Updating the genus Pseudomonas: Description of 43 new species and partition of the Pseudomonas putida group.</title>
        <authorList>
            <person name="Girard L."/>
            <person name="Lood C."/>
            <person name="Vandamme P."/>
            <person name="Rokni-Zadeh H."/>
            <person name="van Noort V."/>
            <person name="Hofte M."/>
            <person name="Lavigne R."/>
            <person name="De Mot R."/>
        </authorList>
    </citation>
    <scope>NUCLEOTIDE SEQUENCE</scope>
    <source>
        <strain evidence="2">SWRI145</strain>
    </source>
</reference>
<protein>
    <recommendedName>
        <fullName evidence="4">Integrase</fullName>
    </recommendedName>
</protein>
<dbReference type="RefSeq" id="WP_141688994.1">
    <property type="nucleotide sequence ID" value="NZ_CP077084.1"/>
</dbReference>
<name>A0A8I0CZD2_9PSED</name>
<organism evidence="1">
    <name type="scientific">Pseudomonas tritici</name>
    <dbReference type="NCBI Taxonomy" id="2745518"/>
    <lineage>
        <taxon>Bacteria</taxon>
        <taxon>Pseudomonadati</taxon>
        <taxon>Pseudomonadota</taxon>
        <taxon>Gammaproteobacteria</taxon>
        <taxon>Pseudomonadales</taxon>
        <taxon>Pseudomonadaceae</taxon>
        <taxon>Pseudomonas</taxon>
    </lineage>
</organism>
<gene>
    <name evidence="2" type="ORF">HU722_0015170</name>
    <name evidence="1" type="ORF">HU722_27515</name>
</gene>
<evidence type="ECO:0000313" key="1">
    <source>
        <dbReference type="EMBL" id="MBC3295279.1"/>
    </source>
</evidence>
<proteinExistence type="predicted"/>
<dbReference type="EMBL" id="JABWQF010000019">
    <property type="protein sequence ID" value="MBC3295279.1"/>
    <property type="molecule type" value="Genomic_DNA"/>
</dbReference>
<sequence length="401" mass="45976">MKDAESYYLGHPDVRRYLLDFDESLEAPRYAELGREFISEFITANTTVESSALFGASRVIVERLLLWCWEIQKISVCAMGSDEFKSFLRFNSFPPSAWVGTSPRHRFVYNDDDEEYSINNKWRSFCVKPDGSTLPTRFNLEVIRSICSRFFEFLISRKIRTHNPTKGLAPLFLEELSRDSGAIGRGVGAIHLNFAVLSAADLCEQDADFERALFIIAMTRYLLVPMRKLAATKKHVPSMGCFVKEDCWYYEGNDQTTSRRSKLPLEFIPYLERYCISRQIFSSSHNLDREPLLITKHGRSGVSQRQIRNIVKDVLLHAELMMVRSGHSRSDAAILRTATLYSLRDASIRSCLAERGLYETQQRLGNESVWSVIKRTFSFVEPFSGDADNFQGNQFTDHSGL</sequence>
<keyword evidence="3" id="KW-1185">Reference proteome</keyword>
<dbReference type="EMBL" id="CP077084">
    <property type="protein sequence ID" value="QXH81369.1"/>
    <property type="molecule type" value="Genomic_DNA"/>
</dbReference>
<evidence type="ECO:0000313" key="3">
    <source>
        <dbReference type="Proteomes" id="UP000615613"/>
    </source>
</evidence>
<dbReference type="AlphaFoldDB" id="A0A8I0CZD2"/>
<dbReference type="KEGG" id="ptrt:HU722_0015170"/>
<accession>A0A8I0CZD2</accession>
<evidence type="ECO:0000313" key="2">
    <source>
        <dbReference type="EMBL" id="QXH81369.1"/>
    </source>
</evidence>
<dbReference type="Proteomes" id="UP000615613">
    <property type="component" value="Chromosome"/>
</dbReference>